<evidence type="ECO:0000256" key="14">
    <source>
        <dbReference type="SAM" id="MobiDB-lite"/>
    </source>
</evidence>
<name>A0A5N6PF35_9ASTR</name>
<keyword evidence="10 15" id="KW-0472">Membrane</keyword>
<evidence type="ECO:0000256" key="13">
    <source>
        <dbReference type="ARBA" id="ARBA00038393"/>
    </source>
</evidence>
<comment type="subcellular location">
    <subcellularLocation>
        <location evidence="12">Cell junction</location>
        <location evidence="12">Plasmodesma</location>
    </subcellularLocation>
    <subcellularLocation>
        <location evidence="1">Cell membrane</location>
        <topology evidence="1">Single-pass type I membrane protein</topology>
    </subcellularLocation>
</comment>
<evidence type="ECO:0000313" key="18">
    <source>
        <dbReference type="EMBL" id="KAD6120054.1"/>
    </source>
</evidence>
<evidence type="ECO:0000256" key="7">
    <source>
        <dbReference type="ARBA" id="ARBA00022737"/>
    </source>
</evidence>
<keyword evidence="4" id="KW-0945">Host-virus interaction</keyword>
<protein>
    <recommendedName>
        <fullName evidence="17">Gnk2-homologous domain-containing protein</fullName>
    </recommendedName>
</protein>
<dbReference type="CDD" id="cd23509">
    <property type="entry name" value="Gnk2-like"/>
    <property type="match status" value="2"/>
</dbReference>
<evidence type="ECO:0000256" key="3">
    <source>
        <dbReference type="ARBA" id="ARBA00022475"/>
    </source>
</evidence>
<dbReference type="InterPro" id="IPR002902">
    <property type="entry name" value="GNK2"/>
</dbReference>
<dbReference type="OrthoDB" id="1926347at2759"/>
<keyword evidence="7" id="KW-0677">Repeat</keyword>
<dbReference type="PROSITE" id="PS51473">
    <property type="entry name" value="GNK2"/>
    <property type="match status" value="2"/>
</dbReference>
<evidence type="ECO:0000256" key="8">
    <source>
        <dbReference type="ARBA" id="ARBA00022949"/>
    </source>
</evidence>
<evidence type="ECO:0000256" key="10">
    <source>
        <dbReference type="ARBA" id="ARBA00023136"/>
    </source>
</evidence>
<evidence type="ECO:0000256" key="2">
    <source>
        <dbReference type="ARBA" id="ARBA00022448"/>
    </source>
</evidence>
<evidence type="ECO:0000256" key="9">
    <source>
        <dbReference type="ARBA" id="ARBA00022989"/>
    </source>
</evidence>
<dbReference type="InterPro" id="IPR051378">
    <property type="entry name" value="Cell2Cell_Antifungal"/>
</dbReference>
<feature type="region of interest" description="Disordered" evidence="14">
    <location>
        <begin position="246"/>
        <end position="266"/>
    </location>
</feature>
<keyword evidence="6 16" id="KW-0732">Signal</keyword>
<keyword evidence="19" id="KW-1185">Reference proteome</keyword>
<gene>
    <name evidence="18" type="ORF">E3N88_11325</name>
</gene>
<evidence type="ECO:0000313" key="19">
    <source>
        <dbReference type="Proteomes" id="UP000326396"/>
    </source>
</evidence>
<evidence type="ECO:0000259" key="17">
    <source>
        <dbReference type="PROSITE" id="PS51473"/>
    </source>
</evidence>
<feature type="domain" description="Gnk2-homologous" evidence="17">
    <location>
        <begin position="28"/>
        <end position="134"/>
    </location>
</feature>
<dbReference type="FunFam" id="3.30.430.20:FF:000008">
    <property type="entry name" value="cysteine-rich repeat secretory protein 3"/>
    <property type="match status" value="1"/>
</dbReference>
<feature type="transmembrane region" description="Helical" evidence="15">
    <location>
        <begin position="274"/>
        <end position="294"/>
    </location>
</feature>
<dbReference type="GO" id="GO:0009506">
    <property type="term" value="C:plasmodesma"/>
    <property type="evidence" value="ECO:0007669"/>
    <property type="project" value="UniProtKB-SubCell"/>
</dbReference>
<evidence type="ECO:0000256" key="16">
    <source>
        <dbReference type="SAM" id="SignalP"/>
    </source>
</evidence>
<feature type="domain" description="Gnk2-homologous" evidence="17">
    <location>
        <begin position="139"/>
        <end position="238"/>
    </location>
</feature>
<dbReference type="InterPro" id="IPR038408">
    <property type="entry name" value="GNK2_sf"/>
</dbReference>
<keyword evidence="5 15" id="KW-0812">Transmembrane</keyword>
<evidence type="ECO:0000256" key="4">
    <source>
        <dbReference type="ARBA" id="ARBA00022581"/>
    </source>
</evidence>
<dbReference type="Gene3D" id="3.30.430.20">
    <property type="entry name" value="Gnk2 domain, C-X8-C-X2-C motif"/>
    <property type="match status" value="2"/>
</dbReference>
<dbReference type="GO" id="GO:0046739">
    <property type="term" value="P:transport of virus in multicellular host"/>
    <property type="evidence" value="ECO:0007669"/>
    <property type="project" value="UniProtKB-ARBA"/>
</dbReference>
<evidence type="ECO:0000256" key="11">
    <source>
        <dbReference type="ARBA" id="ARBA00023157"/>
    </source>
</evidence>
<dbReference type="AlphaFoldDB" id="A0A5N6PF35"/>
<comment type="caution">
    <text evidence="18">The sequence shown here is derived from an EMBL/GenBank/DDBJ whole genome shotgun (WGS) entry which is preliminary data.</text>
</comment>
<proteinExistence type="inferred from homology"/>
<feature type="signal peptide" evidence="16">
    <location>
        <begin position="1"/>
        <end position="25"/>
    </location>
</feature>
<keyword evidence="9 15" id="KW-1133">Transmembrane helix</keyword>
<dbReference type="EMBL" id="SZYD01000005">
    <property type="protein sequence ID" value="KAD6120054.1"/>
    <property type="molecule type" value="Genomic_DNA"/>
</dbReference>
<dbReference type="PANTHER" id="PTHR32080:SF36">
    <property type="entry name" value="PLASMODESMATA-LOCATED PROTEIN 1"/>
    <property type="match status" value="1"/>
</dbReference>
<comment type="similarity">
    <text evidence="13">Belongs to the cysteine-rich repeat secretory protein family. Plasmodesmata-located proteins (PDLD) subfamily.</text>
</comment>
<evidence type="ECO:0000256" key="1">
    <source>
        <dbReference type="ARBA" id="ARBA00004251"/>
    </source>
</evidence>
<keyword evidence="2" id="KW-0813">Transport</keyword>
<dbReference type="Proteomes" id="UP000326396">
    <property type="component" value="Linkage Group LG13"/>
</dbReference>
<dbReference type="PANTHER" id="PTHR32080">
    <property type="entry name" value="ANTIFUNGAL PROTEIN GINKBILOBIN-2-LIKE"/>
    <property type="match status" value="1"/>
</dbReference>
<evidence type="ECO:0000256" key="15">
    <source>
        <dbReference type="SAM" id="Phobius"/>
    </source>
</evidence>
<dbReference type="GO" id="GO:0005886">
    <property type="term" value="C:plasma membrane"/>
    <property type="evidence" value="ECO:0007669"/>
    <property type="project" value="UniProtKB-SubCell"/>
</dbReference>
<evidence type="ECO:0000256" key="5">
    <source>
        <dbReference type="ARBA" id="ARBA00022692"/>
    </source>
</evidence>
<evidence type="ECO:0000256" key="12">
    <source>
        <dbReference type="ARBA" id="ARBA00024184"/>
    </source>
</evidence>
<feature type="chain" id="PRO_5024348407" description="Gnk2-homologous domain-containing protein" evidence="16">
    <location>
        <begin position="26"/>
        <end position="347"/>
    </location>
</feature>
<dbReference type="FunFam" id="3.30.430.20:FF:000001">
    <property type="entry name" value="cysteine-rich repeat secretory protein 3"/>
    <property type="match status" value="1"/>
</dbReference>
<evidence type="ECO:0000256" key="6">
    <source>
        <dbReference type="ARBA" id="ARBA00022729"/>
    </source>
</evidence>
<accession>A0A5N6PF35</accession>
<reference evidence="18 19" key="1">
    <citation type="submission" date="2019-05" db="EMBL/GenBank/DDBJ databases">
        <title>Mikania micrantha, genome provides insights into the molecular mechanism of rapid growth.</title>
        <authorList>
            <person name="Liu B."/>
        </authorList>
    </citation>
    <scope>NUCLEOTIDE SEQUENCE [LARGE SCALE GENOMIC DNA]</scope>
    <source>
        <strain evidence="18">NLD-2019</strain>
        <tissue evidence="18">Leaf</tissue>
    </source>
</reference>
<keyword evidence="11" id="KW-1015">Disulfide bond</keyword>
<dbReference type="GO" id="GO:0010497">
    <property type="term" value="P:plasmodesmata-mediated intercellular transport"/>
    <property type="evidence" value="ECO:0007669"/>
    <property type="project" value="TreeGrafter"/>
</dbReference>
<organism evidence="18 19">
    <name type="scientific">Mikania micrantha</name>
    <name type="common">bitter vine</name>
    <dbReference type="NCBI Taxonomy" id="192012"/>
    <lineage>
        <taxon>Eukaryota</taxon>
        <taxon>Viridiplantae</taxon>
        <taxon>Streptophyta</taxon>
        <taxon>Embryophyta</taxon>
        <taxon>Tracheophyta</taxon>
        <taxon>Spermatophyta</taxon>
        <taxon>Magnoliopsida</taxon>
        <taxon>eudicotyledons</taxon>
        <taxon>Gunneridae</taxon>
        <taxon>Pentapetalae</taxon>
        <taxon>asterids</taxon>
        <taxon>campanulids</taxon>
        <taxon>Asterales</taxon>
        <taxon>Asteraceae</taxon>
        <taxon>Asteroideae</taxon>
        <taxon>Heliantheae alliance</taxon>
        <taxon>Eupatorieae</taxon>
        <taxon>Mikania</taxon>
    </lineage>
</organism>
<sequence length="347" mass="36852">MGPSKYHIFIFIFIFLLSICCSSSADITTFIYKGCANQKFQDPSGISSQNLQSLYQNLISQSSTTSFYNTTTGNNQLTTSVTGLYQCRADLSNSDCNTCVKKIPETIEKVCGGDTIAARVQLNGCYLRYEVVGFPPAPATELLFKQCGSDRASGSGFDSRLESALQQIEKGVANGNGYYSGEYQSVYVLGQCEGDLGSGDCVNCVRSAAENGRSACGSSISGQIFLQQCYISYTYYPNGVPGSGTSGGGGGGGIQTGATETGGGGGRHNTQKTVAIIIGGLAGLFLGIAFLLVLKSAFKKKKEKHSHGRYEGWLTSSLIAYSYGQHLGLKNISKIPTTFNILITNLT</sequence>
<keyword evidence="8" id="KW-0965">Cell junction</keyword>
<keyword evidence="3" id="KW-1003">Cell membrane</keyword>
<dbReference type="Pfam" id="PF01657">
    <property type="entry name" value="Stress-antifung"/>
    <property type="match status" value="2"/>
</dbReference>